<gene>
    <name evidence="2" type="ORF">NQF87_08465</name>
</gene>
<dbReference type="EMBL" id="JANIDV010000008">
    <property type="protein sequence ID" value="MCX5616999.1"/>
    <property type="molecule type" value="Genomic_DNA"/>
</dbReference>
<dbReference type="InterPro" id="IPR003497">
    <property type="entry name" value="BRO_N_domain"/>
</dbReference>
<dbReference type="PROSITE" id="PS51750">
    <property type="entry name" value="BRO_N"/>
    <property type="match status" value="1"/>
</dbReference>
<proteinExistence type="predicted"/>
<evidence type="ECO:0000313" key="2">
    <source>
        <dbReference type="EMBL" id="MCX5616999.1"/>
    </source>
</evidence>
<evidence type="ECO:0000259" key="1">
    <source>
        <dbReference type="PROSITE" id="PS51750"/>
    </source>
</evidence>
<dbReference type="SMART" id="SM01040">
    <property type="entry name" value="Bro-N"/>
    <property type="match status" value="1"/>
</dbReference>
<comment type="caution">
    <text evidence="2">The sequence shown here is derived from an EMBL/GenBank/DDBJ whole genome shotgun (WGS) entry which is preliminary data.</text>
</comment>
<feature type="domain" description="Bro-N" evidence="1">
    <location>
        <begin position="1"/>
        <end position="104"/>
    </location>
</feature>
<evidence type="ECO:0000313" key="3">
    <source>
        <dbReference type="Proteomes" id="UP001165633"/>
    </source>
</evidence>
<dbReference type="PANTHER" id="PTHR36180">
    <property type="entry name" value="DNA-BINDING PROTEIN-RELATED-RELATED"/>
    <property type="match status" value="1"/>
</dbReference>
<sequence>MSNIIPFAFSGHDVRVVQKDGEPLFVGNDVCAALGYANPNDAISKHCKGVVKRYPLQTSGGTQRVRVLTEGDVMRLIVRSKLPAAQEFEALVFDTILPTIRRTGAYNPASPEALTAQETGGIMKGVVAKALRTEGPNIVRAILAEQGFSLVEDYKTANAWLIEYKAHQKGRSGLTQRVGRTLRKLCEELGIPRHRCAISGKWLYPSAVARPFFQGTGGHWVRMHNAAIALGQSAIPFEDEAA</sequence>
<accession>A0ABT3WF78</accession>
<keyword evidence="3" id="KW-1185">Reference proteome</keyword>
<reference evidence="2" key="1">
    <citation type="submission" date="2022-07" db="EMBL/GenBank/DDBJ databases">
        <title>Bombella genomes.</title>
        <authorList>
            <person name="Harer L."/>
            <person name="Styblova S."/>
            <person name="Ehrmann M."/>
        </authorList>
    </citation>
    <scope>NUCLEOTIDE SEQUENCE</scope>
    <source>
        <strain evidence="2">TMW 2.2559</strain>
    </source>
</reference>
<protein>
    <submittedName>
        <fullName evidence="2">BRO family protein</fullName>
    </submittedName>
</protein>
<dbReference type="RefSeq" id="WP_266127977.1">
    <property type="nucleotide sequence ID" value="NZ_JANIDV010000008.1"/>
</dbReference>
<organism evidence="2 3">
    <name type="scientific">Bombella dulcis</name>
    <dbReference type="NCBI Taxonomy" id="2967339"/>
    <lineage>
        <taxon>Bacteria</taxon>
        <taxon>Pseudomonadati</taxon>
        <taxon>Pseudomonadota</taxon>
        <taxon>Alphaproteobacteria</taxon>
        <taxon>Acetobacterales</taxon>
        <taxon>Acetobacteraceae</taxon>
        <taxon>Bombella</taxon>
    </lineage>
</organism>
<dbReference type="Proteomes" id="UP001165633">
    <property type="component" value="Unassembled WGS sequence"/>
</dbReference>
<dbReference type="PANTHER" id="PTHR36180:SF2">
    <property type="entry name" value="BRO FAMILY PROTEIN"/>
    <property type="match status" value="1"/>
</dbReference>
<name>A0ABT3WF78_9PROT</name>
<dbReference type="Pfam" id="PF02498">
    <property type="entry name" value="Bro-N"/>
    <property type="match status" value="1"/>
</dbReference>